<reference evidence="2 3" key="1">
    <citation type="journal article" date="2003" name="Proc. Natl. Acad. Sci. U.S.A.">
        <title>Complete genome sequence of Lactobacillus plantarum WCFS1.</title>
        <authorList>
            <person name="Kleerebezem M."/>
            <person name="Boekhorst J."/>
            <person name="van Kranenburg R."/>
            <person name="Molenaar D."/>
            <person name="Kuipers O.P."/>
            <person name="Leer R."/>
            <person name="Tarchini R."/>
            <person name="Peters S.A."/>
            <person name="Sandbrink H.M."/>
            <person name="Fiers M.W."/>
            <person name="Stiekema W."/>
            <person name="Lankhorst R.M."/>
            <person name="Bron P.A."/>
            <person name="Hoffer S.M."/>
            <person name="Groot M.N."/>
            <person name="Kerkhoven R."/>
            <person name="de Vries M."/>
            <person name="Ursing B."/>
            <person name="de Vos W.M."/>
            <person name="Siezen R.J."/>
        </authorList>
    </citation>
    <scope>NUCLEOTIDE SEQUENCE [LARGE SCALE GENOMIC DNA]</scope>
    <source>
        <strain evidence="3">ATCC BAA-793 / NCIMB 8826 / WCFS1</strain>
    </source>
</reference>
<evidence type="ECO:0000313" key="3">
    <source>
        <dbReference type="Proteomes" id="UP000000432"/>
    </source>
</evidence>
<dbReference type="AlphaFoldDB" id="F9UMY2"/>
<evidence type="ECO:0000313" key="2">
    <source>
        <dbReference type="EMBL" id="CCC78571.1"/>
    </source>
</evidence>
<dbReference type="PANTHER" id="PTHR22916">
    <property type="entry name" value="GLYCOSYLTRANSFERASE"/>
    <property type="match status" value="1"/>
</dbReference>
<dbReference type="CDD" id="cd04196">
    <property type="entry name" value="GT_2_like_d"/>
    <property type="match status" value="1"/>
</dbReference>
<dbReference type="PATRIC" id="fig|220668.9.peg.1002"/>
<dbReference type="KEGG" id="lpl:lp_1184"/>
<dbReference type="STRING" id="220668.lp_1184"/>
<dbReference type="InterPro" id="IPR029044">
    <property type="entry name" value="Nucleotide-diphossugar_trans"/>
</dbReference>
<dbReference type="InterPro" id="IPR001173">
    <property type="entry name" value="Glyco_trans_2-like"/>
</dbReference>
<dbReference type="CAZy" id="GT2">
    <property type="family name" value="Glycosyltransferase Family 2"/>
</dbReference>
<dbReference type="SUPFAM" id="SSF53448">
    <property type="entry name" value="Nucleotide-diphospho-sugar transferases"/>
    <property type="match status" value="1"/>
</dbReference>
<sequence>MSYNVAILMSTYNGMDYLREQIESIRSQTYKQWNLYIRDDGSSDNTIDLIKTFVHQDTRIHFINADKQVNRGVKRSFLNLLSSVKADFYMFCDQDDYWLPNKVKLTLDAMISDYHNKPRLVFTNMNLVDSNLKVLDKASLSAVNISYWTSKDQLMFDNIVTGCTVMINNQLKQYVFPISAKKIVMHDWYIAQLASQLGDIQYVTDPTILYRQHESNQVGVNKSLFGKVKKLARFNDFQTGVILQISQGRLTQKKSQVVFSKTTQAFLNWNFTCPLILKVLPIIQNNFKKHTWPGTIALNLALLRRKKS</sequence>
<dbReference type="Gene3D" id="3.90.550.10">
    <property type="entry name" value="Spore Coat Polysaccharide Biosynthesis Protein SpsA, Chain A"/>
    <property type="match status" value="1"/>
</dbReference>
<keyword evidence="3" id="KW-1185">Reference proteome</keyword>
<dbReference type="eggNOG" id="COG1216">
    <property type="taxonomic scope" value="Bacteria"/>
</dbReference>
<dbReference type="HOGENOM" id="CLU_025996_2_1_9"/>
<dbReference type="GO" id="GO:0016758">
    <property type="term" value="F:hexosyltransferase activity"/>
    <property type="evidence" value="ECO:0007669"/>
    <property type="project" value="UniProtKB-ARBA"/>
</dbReference>
<evidence type="ECO:0000259" key="1">
    <source>
        <dbReference type="Pfam" id="PF00535"/>
    </source>
</evidence>
<name>F9UMY2_LACPL</name>
<reference evidence="2 3" key="3">
    <citation type="journal article" date="2012" name="J. Bacteriol.">
        <title>Complete resequencing and reannotation of the Lactobacillus plantarum WCFS1 genome.</title>
        <authorList>
            <person name="Siezen R.J."/>
            <person name="Francke C."/>
            <person name="Renckens B."/>
            <person name="Boekhorst J."/>
            <person name="Wels M."/>
            <person name="Kleerebezem M."/>
            <person name="van Hijum S.A.F.T."/>
        </authorList>
    </citation>
    <scope>NUCLEOTIDE SEQUENCE [LARGE SCALE GENOMIC DNA]</scope>
    <source>
        <strain evidence="3">ATCC BAA-793 / NCIMB 8826 / WCFS1</strain>
    </source>
</reference>
<organism evidence="2 3">
    <name type="scientific">Lactiplantibacillus plantarum (strain ATCC BAA-793 / NCIMB 8826 / WCFS1)</name>
    <name type="common">Lactobacillus plantarum</name>
    <dbReference type="NCBI Taxonomy" id="220668"/>
    <lineage>
        <taxon>Bacteria</taxon>
        <taxon>Bacillati</taxon>
        <taxon>Bacillota</taxon>
        <taxon>Bacilli</taxon>
        <taxon>Lactobacillales</taxon>
        <taxon>Lactobacillaceae</taxon>
        <taxon>Lactiplantibacillus</taxon>
    </lineage>
</organism>
<dbReference type="RefSeq" id="WP_011101287.1">
    <property type="nucleotide sequence ID" value="NC_004567.2"/>
</dbReference>
<protein>
    <submittedName>
        <fullName evidence="2">Glycosyltransferase (Rhamnosyltransferase),family 2 (GT2)</fullName>
        <ecNumber evidence="2">2.4.1.-</ecNumber>
    </submittedName>
</protein>
<feature type="domain" description="Glycosyltransferase 2-like" evidence="1">
    <location>
        <begin position="7"/>
        <end position="114"/>
    </location>
</feature>
<keyword evidence="2" id="KW-0328">Glycosyltransferase</keyword>
<dbReference type="Pfam" id="PF00535">
    <property type="entry name" value="Glycos_transf_2"/>
    <property type="match status" value="1"/>
</dbReference>
<proteinExistence type="predicted"/>
<dbReference type="PhylomeDB" id="F9UMY2"/>
<dbReference type="Proteomes" id="UP000000432">
    <property type="component" value="Chromosome"/>
</dbReference>
<gene>
    <name evidence="2" type="primary">cps1H</name>
    <name evidence="2" type="ordered locus">lp_1184</name>
</gene>
<reference key="2">
    <citation type="submission" date="2011-06" db="EMBL/GenBank/DDBJ databases">
        <title>Complete resequencing and reannotation of the Lactobacillus plantarum WCFS1 genome.</title>
        <authorList>
            <person name="Siezen R.J."/>
            <person name="Francke C."/>
            <person name="Renckens B."/>
            <person name="Boekhorst J."/>
            <person name="Wels M."/>
            <person name="Kleerebezem M."/>
            <person name="van Hijum S.A.F.T."/>
        </authorList>
    </citation>
    <scope>NUCLEOTIDE SEQUENCE</scope>
    <source>
        <strain>WCFS1</strain>
    </source>
</reference>
<dbReference type="EC" id="2.4.1.-" evidence="2"/>
<dbReference type="OrthoDB" id="9802649at2"/>
<dbReference type="EMBL" id="AL935263">
    <property type="protein sequence ID" value="CCC78571.1"/>
    <property type="molecule type" value="Genomic_DNA"/>
</dbReference>
<keyword evidence="2" id="KW-0808">Transferase</keyword>
<dbReference type="EnsemblBacteria" id="CCC78571">
    <property type="protein sequence ID" value="CCC78571"/>
    <property type="gene ID" value="lp_1184"/>
</dbReference>
<dbReference type="PANTHER" id="PTHR22916:SF3">
    <property type="entry name" value="UDP-GLCNAC:BETAGAL BETA-1,3-N-ACETYLGLUCOSAMINYLTRANSFERASE-LIKE PROTEIN 1"/>
    <property type="match status" value="1"/>
</dbReference>
<accession>F9UMY2</accession>